<dbReference type="InterPro" id="IPR002035">
    <property type="entry name" value="VWF_A"/>
</dbReference>
<dbReference type="EMBL" id="GG666492">
    <property type="protein sequence ID" value="EEN63203.1"/>
    <property type="molecule type" value="Genomic_DNA"/>
</dbReference>
<accession>C3Y9E7</accession>
<gene>
    <name evidence="2" type="ORF">BRAFLDRAFT_68010</name>
</gene>
<dbReference type="Gene3D" id="3.40.50.410">
    <property type="entry name" value="von Willebrand factor, type A domain"/>
    <property type="match status" value="1"/>
</dbReference>
<dbReference type="InterPro" id="IPR036465">
    <property type="entry name" value="vWFA_dom_sf"/>
</dbReference>
<dbReference type="AlphaFoldDB" id="C3Y9E7"/>
<reference evidence="2" key="1">
    <citation type="journal article" date="2008" name="Nature">
        <title>The amphioxus genome and the evolution of the chordate karyotype.</title>
        <authorList>
            <consortium name="US DOE Joint Genome Institute (JGI-PGF)"/>
            <person name="Putnam N.H."/>
            <person name="Butts T."/>
            <person name="Ferrier D.E.K."/>
            <person name="Furlong R.F."/>
            <person name="Hellsten U."/>
            <person name="Kawashima T."/>
            <person name="Robinson-Rechavi M."/>
            <person name="Shoguchi E."/>
            <person name="Terry A."/>
            <person name="Yu J.-K."/>
            <person name="Benito-Gutierrez E.L."/>
            <person name="Dubchak I."/>
            <person name="Garcia-Fernandez J."/>
            <person name="Gibson-Brown J.J."/>
            <person name="Grigoriev I.V."/>
            <person name="Horton A.C."/>
            <person name="de Jong P.J."/>
            <person name="Jurka J."/>
            <person name="Kapitonov V.V."/>
            <person name="Kohara Y."/>
            <person name="Kuroki Y."/>
            <person name="Lindquist E."/>
            <person name="Lucas S."/>
            <person name="Osoegawa K."/>
            <person name="Pennacchio L.A."/>
            <person name="Salamov A.A."/>
            <person name="Satou Y."/>
            <person name="Sauka-Spengler T."/>
            <person name="Schmutz J."/>
            <person name="Shin-I T."/>
            <person name="Toyoda A."/>
            <person name="Bronner-Fraser M."/>
            <person name="Fujiyama A."/>
            <person name="Holland L.Z."/>
            <person name="Holland P.W.H."/>
            <person name="Satoh N."/>
            <person name="Rokhsar D.S."/>
        </authorList>
    </citation>
    <scope>NUCLEOTIDE SEQUENCE [LARGE SCALE GENOMIC DNA]</scope>
    <source>
        <strain evidence="2">S238N-H82</strain>
        <tissue evidence="2">Testes</tissue>
    </source>
</reference>
<proteinExistence type="predicted"/>
<dbReference type="Pfam" id="PF00092">
    <property type="entry name" value="VWA"/>
    <property type="match status" value="1"/>
</dbReference>
<evidence type="ECO:0000259" key="1">
    <source>
        <dbReference type="PROSITE" id="PS50234"/>
    </source>
</evidence>
<protein>
    <recommendedName>
        <fullName evidence="1">VWFA domain-containing protein</fullName>
    </recommendedName>
</protein>
<sequence length="110" mass="12765">MNQIFRHPFAGGAQCRYDNGEIRKRSVEVERVAQEMKNDGVTIFAFGIDEHHNIDFDHLENVASPDDVKHLFQIEDIDEFTELIIELQDHLTIAQEHDDTIDCLPLSFKK</sequence>
<evidence type="ECO:0000313" key="2">
    <source>
        <dbReference type="EMBL" id="EEN63203.1"/>
    </source>
</evidence>
<dbReference type="InParanoid" id="C3Y9E7"/>
<dbReference type="SUPFAM" id="SSF53300">
    <property type="entry name" value="vWA-like"/>
    <property type="match status" value="1"/>
</dbReference>
<organism>
    <name type="scientific">Branchiostoma floridae</name>
    <name type="common">Florida lancelet</name>
    <name type="synonym">Amphioxus</name>
    <dbReference type="NCBI Taxonomy" id="7739"/>
    <lineage>
        <taxon>Eukaryota</taxon>
        <taxon>Metazoa</taxon>
        <taxon>Chordata</taxon>
        <taxon>Cephalochordata</taxon>
        <taxon>Leptocardii</taxon>
        <taxon>Amphioxiformes</taxon>
        <taxon>Branchiostomatidae</taxon>
        <taxon>Branchiostoma</taxon>
    </lineage>
</organism>
<dbReference type="PROSITE" id="PS50234">
    <property type="entry name" value="VWFA"/>
    <property type="match status" value="1"/>
</dbReference>
<feature type="domain" description="VWFA" evidence="1">
    <location>
        <begin position="19"/>
        <end position="87"/>
    </location>
</feature>
<name>C3Y9E7_BRAFL</name>